<sequence>MFDDRVKIGVKIKDGQVIGEEAGHKQFIESMKKIVNFKDNKDNKNNKNRKSLEYYLNLKYKIIIEKIDEEDGGGFDAYIKELGKYTCCACGETVEEAYNSLIEFKNELIKKWYEEGKEIPEPE</sequence>
<protein>
    <recommendedName>
        <fullName evidence="3">HicB-like antitoxin of toxin-antitoxin system domain-containing protein</fullName>
    </recommendedName>
</protein>
<reference evidence="1 2" key="1">
    <citation type="journal article" date="2010" name="DNA Res.">
        <title>Bacterial lifestyle in a deep-sea hydrothermal vent chimney revealed by the genome sequence of the thermophilic bacterium Deferribacter desulfuricans SSM1.</title>
        <authorList>
            <person name="Takaki Y."/>
            <person name="Shimamura S."/>
            <person name="Nakagawa S."/>
            <person name="Fukuhara Y."/>
            <person name="Horikawa H."/>
            <person name="Ankai A."/>
            <person name="Harada T."/>
            <person name="Hosoyama A."/>
            <person name="Oguchi A."/>
            <person name="Fukui S."/>
            <person name="Fujita N."/>
            <person name="Takami H."/>
            <person name="Takai K."/>
        </authorList>
    </citation>
    <scope>NUCLEOTIDE SEQUENCE [LARGE SCALE GENOMIC DNA]</scope>
    <source>
        <strain evidence="2">DSM 14783 / JCM 11476 / NBRC 101012 / SSM1</strain>
        <plasmid evidence="2">Plasmid megaplasmid pDF308</plasmid>
    </source>
</reference>
<dbReference type="EMBL" id="AP011530">
    <property type="protein sequence ID" value="BAI81747.1"/>
    <property type="molecule type" value="Genomic_DNA"/>
</dbReference>
<evidence type="ECO:0008006" key="3">
    <source>
        <dbReference type="Google" id="ProtNLM"/>
    </source>
</evidence>
<name>D3PEV5_DEFDS</name>
<organism evidence="1 2">
    <name type="scientific">Deferribacter desulfuricans (strain DSM 14783 / JCM 11476 / NBRC 101012 / SSM1)</name>
    <dbReference type="NCBI Taxonomy" id="639282"/>
    <lineage>
        <taxon>Bacteria</taxon>
        <taxon>Pseudomonadati</taxon>
        <taxon>Deferribacterota</taxon>
        <taxon>Deferribacteres</taxon>
        <taxon>Deferribacterales</taxon>
        <taxon>Deferribacteraceae</taxon>
        <taxon>Deferribacter</taxon>
    </lineage>
</organism>
<evidence type="ECO:0000313" key="2">
    <source>
        <dbReference type="Proteomes" id="UP000001520"/>
    </source>
</evidence>
<dbReference type="AlphaFoldDB" id="D3PEV5"/>
<dbReference type="SUPFAM" id="SSF143100">
    <property type="entry name" value="TTHA1013/TTHA0281-like"/>
    <property type="match status" value="1"/>
</dbReference>
<gene>
    <name evidence="1" type="ordered locus">DEFDS_P125</name>
</gene>
<dbReference type="RefSeq" id="WP_013008973.1">
    <property type="nucleotide sequence ID" value="NC_013940.1"/>
</dbReference>
<dbReference type="KEGG" id="ddf:DEFDS_P125"/>
<dbReference type="Gene3D" id="3.30.160.250">
    <property type="match status" value="1"/>
</dbReference>
<proteinExistence type="predicted"/>
<dbReference type="InterPro" id="IPR035069">
    <property type="entry name" value="TTHA1013/TTHA0281-like"/>
</dbReference>
<evidence type="ECO:0000313" key="1">
    <source>
        <dbReference type="EMBL" id="BAI81747.1"/>
    </source>
</evidence>
<dbReference type="Proteomes" id="UP000001520">
    <property type="component" value="Plasmid megaplasmid pDF308"/>
</dbReference>
<keyword evidence="2" id="KW-1185">Reference proteome</keyword>
<dbReference type="HOGENOM" id="CLU_2011493_0_0_0"/>
<dbReference type="eggNOG" id="COG1598">
    <property type="taxonomic scope" value="Bacteria"/>
</dbReference>
<accession>D3PEV5</accession>
<keyword evidence="1" id="KW-0614">Plasmid</keyword>
<geneLocation type="plasmid" evidence="1 2">
    <name>megaplasmid pDF308</name>
</geneLocation>